<dbReference type="AlphaFoldDB" id="A0A853BQ90"/>
<sequence>MGTLSTITGSAPVTPAQAVHQLHGRLMAAGWQRMYAGELGRVALLSLRPGLTVWCWGGQFRWRDSSGAQVTHPAADPDGVARLLGVADRPLLARTAA</sequence>
<evidence type="ECO:0000313" key="1">
    <source>
        <dbReference type="EMBL" id="NYI97839.1"/>
    </source>
</evidence>
<proteinExistence type="predicted"/>
<accession>A0A853BQ90</accession>
<dbReference type="RefSeq" id="WP_179769103.1">
    <property type="nucleotide sequence ID" value="NZ_JACCFO010000001.1"/>
</dbReference>
<dbReference type="EMBL" id="JACCFO010000001">
    <property type="protein sequence ID" value="NYI97839.1"/>
    <property type="molecule type" value="Genomic_DNA"/>
</dbReference>
<evidence type="ECO:0000313" key="2">
    <source>
        <dbReference type="Proteomes" id="UP000575985"/>
    </source>
</evidence>
<protein>
    <submittedName>
        <fullName evidence="1">Uncharacterized protein</fullName>
    </submittedName>
</protein>
<organism evidence="1 2">
    <name type="scientific">Streptomonospora nanhaiensis</name>
    <dbReference type="NCBI Taxonomy" id="1323731"/>
    <lineage>
        <taxon>Bacteria</taxon>
        <taxon>Bacillati</taxon>
        <taxon>Actinomycetota</taxon>
        <taxon>Actinomycetes</taxon>
        <taxon>Streptosporangiales</taxon>
        <taxon>Nocardiopsidaceae</taxon>
        <taxon>Streptomonospora</taxon>
    </lineage>
</organism>
<name>A0A853BQ90_9ACTN</name>
<reference evidence="1 2" key="1">
    <citation type="submission" date="2020-07" db="EMBL/GenBank/DDBJ databases">
        <title>Sequencing the genomes of 1000 actinobacteria strains.</title>
        <authorList>
            <person name="Klenk H.-P."/>
        </authorList>
    </citation>
    <scope>NUCLEOTIDE SEQUENCE [LARGE SCALE GENOMIC DNA]</scope>
    <source>
        <strain evidence="1 2">DSM 45927</strain>
    </source>
</reference>
<comment type="caution">
    <text evidence="1">The sequence shown here is derived from an EMBL/GenBank/DDBJ whole genome shotgun (WGS) entry which is preliminary data.</text>
</comment>
<keyword evidence="2" id="KW-1185">Reference proteome</keyword>
<gene>
    <name evidence="1" type="ORF">HNR12_004116</name>
</gene>
<dbReference type="Proteomes" id="UP000575985">
    <property type="component" value="Unassembled WGS sequence"/>
</dbReference>